<evidence type="ECO:0000313" key="8">
    <source>
        <dbReference type="EMBL" id="KAH7640310.1"/>
    </source>
</evidence>
<dbReference type="CDD" id="cd14499">
    <property type="entry name" value="CDC14_C"/>
    <property type="match status" value="1"/>
</dbReference>
<accession>A0A9D4NZD9</accession>
<evidence type="ECO:0000256" key="3">
    <source>
        <dbReference type="ARBA" id="ARBA00022801"/>
    </source>
</evidence>
<dbReference type="SUPFAM" id="SSF52799">
    <property type="entry name" value="(Phosphotyrosine protein) phosphatases II"/>
    <property type="match status" value="2"/>
</dbReference>
<organism evidence="8">
    <name type="scientific">Dermatophagoides farinae</name>
    <name type="common">American house dust mite</name>
    <dbReference type="NCBI Taxonomy" id="6954"/>
    <lineage>
        <taxon>Eukaryota</taxon>
        <taxon>Metazoa</taxon>
        <taxon>Ecdysozoa</taxon>
        <taxon>Arthropoda</taxon>
        <taxon>Chelicerata</taxon>
        <taxon>Arachnida</taxon>
        <taxon>Acari</taxon>
        <taxon>Acariformes</taxon>
        <taxon>Sarcoptiformes</taxon>
        <taxon>Astigmata</taxon>
        <taxon>Psoroptidia</taxon>
        <taxon>Analgoidea</taxon>
        <taxon>Pyroglyphidae</taxon>
        <taxon>Dermatophagoidinae</taxon>
        <taxon>Dermatophagoides</taxon>
    </lineage>
</organism>
<feature type="region of interest" description="Disordered" evidence="5">
    <location>
        <begin position="540"/>
        <end position="623"/>
    </location>
</feature>
<dbReference type="Pfam" id="PF14671">
    <property type="entry name" value="DSPn"/>
    <property type="match status" value="1"/>
</dbReference>
<evidence type="ECO:0000256" key="4">
    <source>
        <dbReference type="ARBA" id="ARBA00022912"/>
    </source>
</evidence>
<feature type="compositionally biased region" description="Low complexity" evidence="5">
    <location>
        <begin position="413"/>
        <end position="427"/>
    </location>
</feature>
<comment type="caution">
    <text evidence="8">The sequence shown here is derived from an EMBL/GenBank/DDBJ whole genome shotgun (WGS) entry which is preliminary data.</text>
</comment>
<feature type="region of interest" description="Disordered" evidence="5">
    <location>
        <begin position="381"/>
        <end position="427"/>
    </location>
</feature>
<comment type="similarity">
    <text evidence="1">Belongs to the protein-tyrosine phosphatase family. Non-receptor class CDC14 subfamily.</text>
</comment>
<sequence length="623" mass="72068">MSRHSMTFRSPSKNFPTTLLEMVKERSLHFTEFLTNRLYFATVSEVNLNLFLKKSDSIVCFLHFDKELLYTPFNHDFGPLNLAMLYRYCKKINSHLQRNKTIIHLTTTNRFKRVNAAYLIGSYCIIYHHLLPDDVMARLKQLSISYVAYKTFAAFVDAGFDTSEYYLYLEDCFNAIYKAAITEILNMEKFNLNEYLFYEKVENGDLNWIVPGKFIAFCDPQTYSDHSTNHYVKLYINFFRKNNITTIIRLNKSRYDPKVFTDKGFQHYNLIFIDGGVPGDHIVDEFLHIAETNPGAMAVHCKAGLGRTGTMIACYLMKHWHFTALEAIAWIRICRPGSIVGYQQKWLKLKQNFLWNHHIQQTLIQHQHLHLDLNNIKQQRTIQTGRPQRTGQSASTRQETFIMNNDDDDDDMMINSNKNNDDSNNNDNPTIITIVKCHLLNVQPDLNNSVTTSTAINNSIDENNFNHNTNTNTNKISGQNGSCFSISSEMENNNNIIMADNDNENSTTTLTQGDYLNQIKLMNNRKRQLRMKINHWFHNNNNNNNNNSHKSSIQSTHTSCSSRNNNGGIRKTNNQTMMMMMMTPSSSDIRSTKNGKMANNPERKSLQMANDIDTNNNYNNGHS</sequence>
<reference evidence="8" key="1">
    <citation type="submission" date="2020-06" db="EMBL/GenBank/DDBJ databases">
        <authorList>
            <person name="Ji K."/>
            <person name="Li J."/>
        </authorList>
    </citation>
    <scope>NUCLEOTIDE SEQUENCE</scope>
    <source>
        <strain evidence="8">JKM2019</strain>
        <tissue evidence="8">Whole body</tissue>
    </source>
</reference>
<dbReference type="InterPro" id="IPR029260">
    <property type="entry name" value="DSPn"/>
</dbReference>
<proteinExistence type="inferred from homology"/>
<dbReference type="EC" id="3.1.3.48" evidence="2"/>
<evidence type="ECO:0000259" key="6">
    <source>
        <dbReference type="PROSITE" id="PS50054"/>
    </source>
</evidence>
<dbReference type="PROSITE" id="PS00383">
    <property type="entry name" value="TYR_PHOSPHATASE_1"/>
    <property type="match status" value="1"/>
</dbReference>
<feature type="compositionally biased region" description="Polar residues" evidence="5">
    <location>
        <begin position="381"/>
        <end position="401"/>
    </location>
</feature>
<evidence type="ECO:0000256" key="1">
    <source>
        <dbReference type="ARBA" id="ARBA00007315"/>
    </source>
</evidence>
<dbReference type="Gene3D" id="3.90.190.10">
    <property type="entry name" value="Protein tyrosine phosphatase superfamily"/>
    <property type="match status" value="2"/>
</dbReference>
<feature type="domain" description="Tyrosine-protein phosphatase" evidence="6">
    <location>
        <begin position="204"/>
        <end position="361"/>
    </location>
</feature>
<dbReference type="InterPro" id="IPR050561">
    <property type="entry name" value="PTP"/>
</dbReference>
<evidence type="ECO:0000256" key="5">
    <source>
        <dbReference type="SAM" id="MobiDB-lite"/>
    </source>
</evidence>
<gene>
    <name evidence="8" type="ORF">HUG17_7777</name>
</gene>
<dbReference type="FunFam" id="3.90.190.10:FF:000006">
    <property type="entry name" value="Dual specificity protein phosphatase CDC14B"/>
    <property type="match status" value="1"/>
</dbReference>
<dbReference type="PROSITE" id="PS50054">
    <property type="entry name" value="TYR_PHOSPHATASE_DUAL"/>
    <property type="match status" value="1"/>
</dbReference>
<dbReference type="InterPro" id="IPR029021">
    <property type="entry name" value="Prot-tyrosine_phosphatase-like"/>
</dbReference>
<dbReference type="PANTHER" id="PTHR23339">
    <property type="entry name" value="TYROSINE SPECIFIC PROTEIN PHOSPHATASE AND DUAL SPECIFICITY PROTEIN PHOSPHATASE"/>
    <property type="match status" value="1"/>
</dbReference>
<dbReference type="CDD" id="cd17657">
    <property type="entry name" value="CDC14_N"/>
    <property type="match status" value="1"/>
</dbReference>
<keyword evidence="3" id="KW-0378">Hydrolase</keyword>
<evidence type="ECO:0000259" key="7">
    <source>
        <dbReference type="PROSITE" id="PS50056"/>
    </source>
</evidence>
<dbReference type="Pfam" id="PF22785">
    <property type="entry name" value="Tc-R-P"/>
    <property type="match status" value="1"/>
</dbReference>
<dbReference type="AlphaFoldDB" id="A0A9D4NZD9"/>
<dbReference type="SMART" id="SM00404">
    <property type="entry name" value="PTPc_motif"/>
    <property type="match status" value="1"/>
</dbReference>
<dbReference type="InterPro" id="IPR003595">
    <property type="entry name" value="Tyr_Pase_cat"/>
</dbReference>
<feature type="compositionally biased region" description="Low complexity" evidence="5">
    <location>
        <begin position="540"/>
        <end position="562"/>
    </location>
</feature>
<feature type="compositionally biased region" description="Polar residues" evidence="5">
    <location>
        <begin position="583"/>
        <end position="594"/>
    </location>
</feature>
<dbReference type="InterPro" id="IPR000387">
    <property type="entry name" value="Tyr_Pase_dom"/>
</dbReference>
<protein>
    <recommendedName>
        <fullName evidence="2">protein-tyrosine-phosphatase</fullName>
        <ecNumber evidence="2">3.1.3.48</ecNumber>
    </recommendedName>
</protein>
<dbReference type="Proteomes" id="UP000828236">
    <property type="component" value="Unassembled WGS sequence"/>
</dbReference>
<dbReference type="GO" id="GO:0004725">
    <property type="term" value="F:protein tyrosine phosphatase activity"/>
    <property type="evidence" value="ECO:0007669"/>
    <property type="project" value="UniProtKB-EC"/>
</dbReference>
<reference evidence="8" key="2">
    <citation type="journal article" date="2021" name="World Allergy Organ. J.">
        <title>Chromosome-level assembly of Dermatophagoides farinae genome and transcriptome reveals two novel allergens Der f 37 and Der f 39.</title>
        <authorList>
            <person name="Chen J."/>
            <person name="Cai Z."/>
            <person name="Fan D."/>
            <person name="Hu J."/>
            <person name="Hou Y."/>
            <person name="He Y."/>
            <person name="Zhang Z."/>
            <person name="Zhao Z."/>
            <person name="Gao P."/>
            <person name="Hu W."/>
            <person name="Sun J."/>
            <person name="Li J."/>
            <person name="Ji K."/>
        </authorList>
    </citation>
    <scope>NUCLEOTIDE SEQUENCE</scope>
    <source>
        <strain evidence="8">JKM2019</strain>
    </source>
</reference>
<evidence type="ECO:0000256" key="2">
    <source>
        <dbReference type="ARBA" id="ARBA00013064"/>
    </source>
</evidence>
<name>A0A9D4NZD9_DERFA</name>
<dbReference type="InterPro" id="IPR044506">
    <property type="entry name" value="CDC14_C"/>
</dbReference>
<dbReference type="InterPro" id="IPR020422">
    <property type="entry name" value="TYR_PHOSPHATASE_DUAL_dom"/>
</dbReference>
<feature type="compositionally biased region" description="Polar residues" evidence="5">
    <location>
        <begin position="563"/>
        <end position="576"/>
    </location>
</feature>
<feature type="domain" description="Tyrosine specific protein phosphatases" evidence="7">
    <location>
        <begin position="284"/>
        <end position="346"/>
    </location>
</feature>
<dbReference type="SMART" id="SM00195">
    <property type="entry name" value="DSPc"/>
    <property type="match status" value="1"/>
</dbReference>
<keyword evidence="4" id="KW-0904">Protein phosphatase</keyword>
<dbReference type="InterPro" id="IPR016130">
    <property type="entry name" value="Tyr_Pase_AS"/>
</dbReference>
<dbReference type="EMBL" id="SDOV01000005">
    <property type="protein sequence ID" value="KAH7640310.1"/>
    <property type="molecule type" value="Genomic_DNA"/>
</dbReference>
<dbReference type="PROSITE" id="PS50056">
    <property type="entry name" value="TYR_PHOSPHATASE_2"/>
    <property type="match status" value="1"/>
</dbReference>